<gene>
    <name evidence="1" type="ORF">SAMN04487945_1475</name>
</gene>
<evidence type="ECO:0000313" key="2">
    <source>
        <dbReference type="Proteomes" id="UP000198518"/>
    </source>
</evidence>
<dbReference type="RefSeq" id="WP_089668691.1">
    <property type="nucleotide sequence ID" value="NZ_FOJA01000001.1"/>
</dbReference>
<dbReference type="InterPro" id="IPR036388">
    <property type="entry name" value="WH-like_DNA-bd_sf"/>
</dbReference>
<dbReference type="OrthoDB" id="285635at2157"/>
<name>A0A1I0P8C3_9EURY</name>
<proteinExistence type="predicted"/>
<accession>A0A1I0P8C3</accession>
<dbReference type="EMBL" id="FOJA01000001">
    <property type="protein sequence ID" value="SEW10474.1"/>
    <property type="molecule type" value="Genomic_DNA"/>
</dbReference>
<evidence type="ECO:0000313" key="1">
    <source>
        <dbReference type="EMBL" id="SEW10474.1"/>
    </source>
</evidence>
<protein>
    <recommendedName>
        <fullName evidence="3">Phage PhiH1 repressor protein</fullName>
    </recommendedName>
</protein>
<sequence>MVRKQAAWMRALDERILEHLHEAGESNPVLMEDNPQFDEMGVSRGQIRERCIQLADAGLIATTGKNWFDVTTWGQQYLDGEIDARHQPRPRPGRVL</sequence>
<dbReference type="STRING" id="355548.SAMN04487945_1475"/>
<dbReference type="Gene3D" id="1.10.10.10">
    <property type="entry name" value="Winged helix-like DNA-binding domain superfamily/Winged helix DNA-binding domain"/>
    <property type="match status" value="1"/>
</dbReference>
<dbReference type="Proteomes" id="UP000198518">
    <property type="component" value="Unassembled WGS sequence"/>
</dbReference>
<organism evidence="1 2">
    <name type="scientific">Halobacterium jilantaiense</name>
    <dbReference type="NCBI Taxonomy" id="355548"/>
    <lineage>
        <taxon>Archaea</taxon>
        <taxon>Methanobacteriati</taxon>
        <taxon>Methanobacteriota</taxon>
        <taxon>Stenosarchaea group</taxon>
        <taxon>Halobacteria</taxon>
        <taxon>Halobacteriales</taxon>
        <taxon>Halobacteriaceae</taxon>
        <taxon>Halobacterium</taxon>
    </lineage>
</organism>
<keyword evidence="2" id="KW-1185">Reference proteome</keyword>
<dbReference type="AlphaFoldDB" id="A0A1I0P8C3"/>
<evidence type="ECO:0008006" key="3">
    <source>
        <dbReference type="Google" id="ProtNLM"/>
    </source>
</evidence>
<reference evidence="1 2" key="1">
    <citation type="submission" date="2016-10" db="EMBL/GenBank/DDBJ databases">
        <authorList>
            <person name="de Groot N.N."/>
        </authorList>
    </citation>
    <scope>NUCLEOTIDE SEQUENCE [LARGE SCALE GENOMIC DNA]</scope>
    <source>
        <strain evidence="1 2">CGMCC 1.5337</strain>
    </source>
</reference>